<dbReference type="HOGENOM" id="CLU_837129_0_0_1"/>
<keyword evidence="2" id="KW-1185">Reference proteome</keyword>
<dbReference type="EMBL" id="JH687560">
    <property type="protein sequence ID" value="EIN03650.1"/>
    <property type="molecule type" value="Genomic_DNA"/>
</dbReference>
<dbReference type="GeneID" id="18880293"/>
<accession>R7RZV7</accession>
<proteinExistence type="predicted"/>
<sequence length="314" mass="35710">MVDTPRRVRAIYARPLNRRDRVEQFRGLEHMQRLKAHEFAFGILRSCVDDEPSSEIVRHHLQYYHDEFQLLGTPPKAYLRSVFAPCGVHLGRQGNENTIADVFGALYRFWAYQRDQGQPHIENASEDLPPLADHNTLARAITVAPAYGGSDGLQVGNPWFLDWRNRHQEAQLLMHSAKVPNCVATFECAPVIDYHMANYHRLRLTCGVSTHGYLEHVMKLGGMSFPECDQFVNENFASLYARWAGVSMTALESPTNVTGGLSLPHAVDTEHLLNRRGRGEGPCYWGDDPSPLDEEIDEVLEIEELLDVSRYRII</sequence>
<dbReference type="AlphaFoldDB" id="R7RZV7"/>
<gene>
    <name evidence="1" type="ORF">PUNSTDRAFT_139366</name>
</gene>
<dbReference type="RefSeq" id="XP_007389137.1">
    <property type="nucleotide sequence ID" value="XM_007389075.1"/>
</dbReference>
<protein>
    <submittedName>
        <fullName evidence="1">Uncharacterized protein</fullName>
    </submittedName>
</protein>
<organism evidence="1 2">
    <name type="scientific">Punctularia strigosozonata (strain HHB-11173)</name>
    <name type="common">White-rot fungus</name>
    <dbReference type="NCBI Taxonomy" id="741275"/>
    <lineage>
        <taxon>Eukaryota</taxon>
        <taxon>Fungi</taxon>
        <taxon>Dikarya</taxon>
        <taxon>Basidiomycota</taxon>
        <taxon>Agaricomycotina</taxon>
        <taxon>Agaricomycetes</taxon>
        <taxon>Corticiales</taxon>
        <taxon>Punctulariaceae</taxon>
        <taxon>Punctularia</taxon>
    </lineage>
</organism>
<dbReference type="Proteomes" id="UP000054196">
    <property type="component" value="Unassembled WGS sequence"/>
</dbReference>
<evidence type="ECO:0000313" key="1">
    <source>
        <dbReference type="EMBL" id="EIN03650.1"/>
    </source>
</evidence>
<reference evidence="2" key="1">
    <citation type="journal article" date="2012" name="Science">
        <title>The Paleozoic origin of enzymatic lignin decomposition reconstructed from 31 fungal genomes.</title>
        <authorList>
            <person name="Floudas D."/>
            <person name="Binder M."/>
            <person name="Riley R."/>
            <person name="Barry K."/>
            <person name="Blanchette R.A."/>
            <person name="Henrissat B."/>
            <person name="Martinez A.T."/>
            <person name="Otillar R."/>
            <person name="Spatafora J.W."/>
            <person name="Yadav J.S."/>
            <person name="Aerts A."/>
            <person name="Benoit I."/>
            <person name="Boyd A."/>
            <person name="Carlson A."/>
            <person name="Copeland A."/>
            <person name="Coutinho P.M."/>
            <person name="de Vries R.P."/>
            <person name="Ferreira P."/>
            <person name="Findley K."/>
            <person name="Foster B."/>
            <person name="Gaskell J."/>
            <person name="Glotzer D."/>
            <person name="Gorecki P."/>
            <person name="Heitman J."/>
            <person name="Hesse C."/>
            <person name="Hori C."/>
            <person name="Igarashi K."/>
            <person name="Jurgens J.A."/>
            <person name="Kallen N."/>
            <person name="Kersten P."/>
            <person name="Kohler A."/>
            <person name="Kuees U."/>
            <person name="Kumar T.K.A."/>
            <person name="Kuo A."/>
            <person name="LaButti K."/>
            <person name="Larrondo L.F."/>
            <person name="Lindquist E."/>
            <person name="Ling A."/>
            <person name="Lombard V."/>
            <person name="Lucas S."/>
            <person name="Lundell T."/>
            <person name="Martin R."/>
            <person name="McLaughlin D.J."/>
            <person name="Morgenstern I."/>
            <person name="Morin E."/>
            <person name="Murat C."/>
            <person name="Nagy L.G."/>
            <person name="Nolan M."/>
            <person name="Ohm R.A."/>
            <person name="Patyshakuliyeva A."/>
            <person name="Rokas A."/>
            <person name="Ruiz-Duenas F.J."/>
            <person name="Sabat G."/>
            <person name="Salamov A."/>
            <person name="Samejima M."/>
            <person name="Schmutz J."/>
            <person name="Slot J.C."/>
            <person name="St John F."/>
            <person name="Stenlid J."/>
            <person name="Sun H."/>
            <person name="Sun S."/>
            <person name="Syed K."/>
            <person name="Tsang A."/>
            <person name="Wiebenga A."/>
            <person name="Young D."/>
            <person name="Pisabarro A."/>
            <person name="Eastwood D.C."/>
            <person name="Martin F."/>
            <person name="Cullen D."/>
            <person name="Grigoriev I.V."/>
            <person name="Hibbett D.S."/>
        </authorList>
    </citation>
    <scope>NUCLEOTIDE SEQUENCE [LARGE SCALE GENOMIC DNA]</scope>
    <source>
        <strain evidence="2">HHB-11173 SS5</strain>
    </source>
</reference>
<dbReference type="KEGG" id="psq:PUNSTDRAFT_139366"/>
<evidence type="ECO:0000313" key="2">
    <source>
        <dbReference type="Proteomes" id="UP000054196"/>
    </source>
</evidence>
<name>R7RZV7_PUNST</name>